<organism evidence="4 5">
    <name type="scientific">Labrys miyagiensis</name>
    <dbReference type="NCBI Taxonomy" id="346912"/>
    <lineage>
        <taxon>Bacteria</taxon>
        <taxon>Pseudomonadati</taxon>
        <taxon>Pseudomonadota</taxon>
        <taxon>Alphaproteobacteria</taxon>
        <taxon>Hyphomicrobiales</taxon>
        <taxon>Xanthobacteraceae</taxon>
        <taxon>Labrys</taxon>
    </lineage>
</organism>
<dbReference type="SUPFAM" id="SSF53613">
    <property type="entry name" value="Ribokinase-like"/>
    <property type="match status" value="1"/>
</dbReference>
<dbReference type="PANTHER" id="PTHR42909:SF4">
    <property type="entry name" value="CARBOHYDRATE KINASE, PFKB FAMILY"/>
    <property type="match status" value="1"/>
</dbReference>
<evidence type="ECO:0000259" key="3">
    <source>
        <dbReference type="Pfam" id="PF00294"/>
    </source>
</evidence>
<sequence length="300" mass="30895">MIDRVGETVDAKERLHTSNIGRMRSSLGGVARNVAENLALLGIPVRLLSRVGDDPEGERIIAVSSRAGIDMTRVTRDSQTATASYTAIFNGEGELVIGLADMSIFEAITPENAVEAIAAAAADTVLFADANLQPATLQAIAGAKSGRMLASVPVSIQKLARLAPILADLDILFLNLHEARALLGGEGSAESLAARLANGPVPRGLLTLGPRGALGWADGKVTAIPALASSPVNVNGAGDALAGATLARLATGDDFILAARRAMAAAALTVESPHTVRADLTMSALLARYELSQPTETIIP</sequence>
<protein>
    <submittedName>
        <fullName evidence="4">Carbohydrate kinase</fullName>
    </submittedName>
</protein>
<dbReference type="Gene3D" id="3.40.1190.20">
    <property type="match status" value="1"/>
</dbReference>
<dbReference type="PANTHER" id="PTHR42909">
    <property type="entry name" value="ZGC:136858"/>
    <property type="match status" value="1"/>
</dbReference>
<evidence type="ECO:0000256" key="2">
    <source>
        <dbReference type="ARBA" id="ARBA00022777"/>
    </source>
</evidence>
<dbReference type="PROSITE" id="PS00583">
    <property type="entry name" value="PFKB_KINASES_1"/>
    <property type="match status" value="1"/>
</dbReference>
<proteinExistence type="predicted"/>
<dbReference type="GO" id="GO:0016301">
    <property type="term" value="F:kinase activity"/>
    <property type="evidence" value="ECO:0007669"/>
    <property type="project" value="UniProtKB-KW"/>
</dbReference>
<evidence type="ECO:0000313" key="4">
    <source>
        <dbReference type="EMBL" id="GLS23904.1"/>
    </source>
</evidence>
<dbReference type="InterPro" id="IPR029056">
    <property type="entry name" value="Ribokinase-like"/>
</dbReference>
<gene>
    <name evidence="4" type="ORF">GCM10007874_69250</name>
</gene>
<dbReference type="Proteomes" id="UP001156882">
    <property type="component" value="Unassembled WGS sequence"/>
</dbReference>
<evidence type="ECO:0000256" key="1">
    <source>
        <dbReference type="ARBA" id="ARBA00022679"/>
    </source>
</evidence>
<dbReference type="InterPro" id="IPR002173">
    <property type="entry name" value="Carboh/pur_kinase_PfkB_CS"/>
</dbReference>
<reference evidence="5" key="1">
    <citation type="journal article" date="2019" name="Int. J. Syst. Evol. Microbiol.">
        <title>The Global Catalogue of Microorganisms (GCM) 10K type strain sequencing project: providing services to taxonomists for standard genome sequencing and annotation.</title>
        <authorList>
            <consortium name="The Broad Institute Genomics Platform"/>
            <consortium name="The Broad Institute Genome Sequencing Center for Infectious Disease"/>
            <person name="Wu L."/>
            <person name="Ma J."/>
        </authorList>
    </citation>
    <scope>NUCLEOTIDE SEQUENCE [LARGE SCALE GENOMIC DNA]</scope>
    <source>
        <strain evidence="5">NBRC 101365</strain>
    </source>
</reference>
<feature type="domain" description="Carbohydrate kinase PfkB" evidence="3">
    <location>
        <begin position="5"/>
        <end position="275"/>
    </location>
</feature>
<name>A0ABQ6CUW3_9HYPH</name>
<dbReference type="Pfam" id="PF00294">
    <property type="entry name" value="PfkB"/>
    <property type="match status" value="1"/>
</dbReference>
<keyword evidence="2 4" id="KW-0418">Kinase</keyword>
<keyword evidence="5" id="KW-1185">Reference proteome</keyword>
<comment type="caution">
    <text evidence="4">The sequence shown here is derived from an EMBL/GenBank/DDBJ whole genome shotgun (WGS) entry which is preliminary data.</text>
</comment>
<evidence type="ECO:0000313" key="5">
    <source>
        <dbReference type="Proteomes" id="UP001156882"/>
    </source>
</evidence>
<accession>A0ABQ6CUW3</accession>
<dbReference type="InterPro" id="IPR011611">
    <property type="entry name" value="PfkB_dom"/>
</dbReference>
<keyword evidence="1" id="KW-0808">Transferase</keyword>
<dbReference type="EMBL" id="BSPC01000089">
    <property type="protein sequence ID" value="GLS23904.1"/>
    <property type="molecule type" value="Genomic_DNA"/>
</dbReference>